<evidence type="ECO:0000256" key="4">
    <source>
        <dbReference type="ARBA" id="ARBA00022821"/>
    </source>
</evidence>
<name>A0A6J0KBC5_RAPSA</name>
<keyword evidence="4" id="KW-0611">Plant defense</keyword>
<evidence type="ECO:0000313" key="8">
    <source>
        <dbReference type="RefSeq" id="XP_018444878.1"/>
    </source>
</evidence>
<feature type="chain" id="PRO_5027041095" evidence="6">
    <location>
        <begin position="26"/>
        <end position="77"/>
    </location>
</feature>
<keyword evidence="7" id="KW-1185">Reference proteome</keyword>
<feature type="signal peptide" evidence="6">
    <location>
        <begin position="1"/>
        <end position="25"/>
    </location>
</feature>
<evidence type="ECO:0000256" key="6">
    <source>
        <dbReference type="SAM" id="SignalP"/>
    </source>
</evidence>
<protein>
    <submittedName>
        <fullName evidence="8">Defensin-like protein 274</fullName>
    </submittedName>
</protein>
<keyword evidence="6" id="KW-0732">Signal</keyword>
<dbReference type="OrthoDB" id="1022301at2759"/>
<gene>
    <name evidence="8" type="primary">LOC108816811</name>
</gene>
<keyword evidence="3" id="KW-0295">Fungicide</keyword>
<evidence type="ECO:0000313" key="7">
    <source>
        <dbReference type="Proteomes" id="UP000504610"/>
    </source>
</evidence>
<keyword evidence="2" id="KW-0929">Antimicrobial</keyword>
<evidence type="ECO:0000256" key="3">
    <source>
        <dbReference type="ARBA" id="ARBA00022577"/>
    </source>
</evidence>
<evidence type="ECO:0000256" key="1">
    <source>
        <dbReference type="ARBA" id="ARBA00006722"/>
    </source>
</evidence>
<proteinExistence type="inferred from homology"/>
<dbReference type="PANTHER" id="PTHR48224">
    <property type="entry name" value="DEFENSIN-LIKE PROTEIN 270-RELATED"/>
    <property type="match status" value="1"/>
</dbReference>
<evidence type="ECO:0000256" key="5">
    <source>
        <dbReference type="ARBA" id="ARBA00023157"/>
    </source>
</evidence>
<dbReference type="GO" id="GO:0050832">
    <property type="term" value="P:defense response to fungus"/>
    <property type="evidence" value="ECO:0007669"/>
    <property type="project" value="UniProtKB-KW"/>
</dbReference>
<dbReference type="GO" id="GO:0031640">
    <property type="term" value="P:killing of cells of another organism"/>
    <property type="evidence" value="ECO:0007669"/>
    <property type="project" value="UniProtKB-KW"/>
</dbReference>
<organism evidence="7 8">
    <name type="scientific">Raphanus sativus</name>
    <name type="common">Radish</name>
    <name type="synonym">Raphanus raphanistrum var. sativus</name>
    <dbReference type="NCBI Taxonomy" id="3726"/>
    <lineage>
        <taxon>Eukaryota</taxon>
        <taxon>Viridiplantae</taxon>
        <taxon>Streptophyta</taxon>
        <taxon>Embryophyta</taxon>
        <taxon>Tracheophyta</taxon>
        <taxon>Spermatophyta</taxon>
        <taxon>Magnoliopsida</taxon>
        <taxon>eudicotyledons</taxon>
        <taxon>Gunneridae</taxon>
        <taxon>Pentapetalae</taxon>
        <taxon>rosids</taxon>
        <taxon>malvids</taxon>
        <taxon>Brassicales</taxon>
        <taxon>Brassicaceae</taxon>
        <taxon>Brassiceae</taxon>
        <taxon>Raphanus</taxon>
    </lineage>
</organism>
<keyword evidence="5" id="KW-1015">Disulfide bond</keyword>
<comment type="similarity">
    <text evidence="1">Belongs to the DEFL family.</text>
</comment>
<dbReference type="GeneID" id="108816811"/>
<sequence>MESSRFQLVALFVIFSLVISAKSQGDDILEGPCRLRGTCKQDSDCDVHCHRKTDPPGMGGHCILARPAGPVCCCLFD</sequence>
<accession>A0A6J0KBC5</accession>
<dbReference type="InterPro" id="IPR010851">
    <property type="entry name" value="DEFL"/>
</dbReference>
<reference evidence="8" key="2">
    <citation type="submission" date="2025-08" db="UniProtKB">
        <authorList>
            <consortium name="RefSeq"/>
        </authorList>
    </citation>
    <scope>IDENTIFICATION</scope>
    <source>
        <tissue evidence="8">Leaf</tissue>
    </source>
</reference>
<dbReference type="Proteomes" id="UP000504610">
    <property type="component" value="Chromosome 7"/>
</dbReference>
<reference evidence="7" key="1">
    <citation type="journal article" date="2019" name="Database">
        <title>The radish genome database (RadishGD): an integrated information resource for radish genomics.</title>
        <authorList>
            <person name="Yu H.J."/>
            <person name="Baek S."/>
            <person name="Lee Y.J."/>
            <person name="Cho A."/>
            <person name="Mun J.H."/>
        </authorList>
    </citation>
    <scope>NUCLEOTIDE SEQUENCE [LARGE SCALE GENOMIC DNA]</scope>
    <source>
        <strain evidence="7">cv. WK10039</strain>
    </source>
</reference>
<dbReference type="Pfam" id="PF25052">
    <property type="entry name" value="AtDEF-like"/>
    <property type="match status" value="1"/>
</dbReference>
<dbReference type="KEGG" id="rsz:108816811"/>
<evidence type="ECO:0000256" key="2">
    <source>
        <dbReference type="ARBA" id="ARBA00022529"/>
    </source>
</evidence>
<dbReference type="RefSeq" id="XP_018444878.1">
    <property type="nucleotide sequence ID" value="XM_018589376.2"/>
</dbReference>
<dbReference type="AlphaFoldDB" id="A0A6J0KBC5"/>
<dbReference type="PANTHER" id="PTHR48224:SF1">
    <property type="entry name" value="DEFENSIN-LIKE PROTEIN 270"/>
    <property type="match status" value="1"/>
</dbReference>